<sequence length="377" mass="42003">MQSVQKMFKCHPDEVMSIRTANRDYFLIGHDRETIKDWVSFMSPYCQGAHAAHQNTEQEKPPLGDRRPVSDPSPFFGLYSAPENVGLALPRASLPDMHLIQNSLQELRQDHNHHYEDHLYSEPPQDTEEENYYQTPRSILSELKNIADSSDSDDSTESSSPDQVFKKSESNYMSMRSCFFKQSTPASADGQAETQSSPETPEQATSLQELGTGSHLYLSLADLEAQTAEDKTGSASLTVVKLSILLNNVPDESQVETLNVFLTPRDAIDYLALVEAAGRICVAQWEGPPRLGCIFCHGDHILAVNDLKPQNLEEVSLFLTRCNQKEKVKLSIGRIPHSEKFHAPSCACPLKYQQGLPGKALKRSPAIKKTPKESTGE</sequence>
<evidence type="ECO:0000256" key="1">
    <source>
        <dbReference type="SAM" id="MobiDB-lite"/>
    </source>
</evidence>
<dbReference type="GeneID" id="101983994"/>
<dbReference type="PANTHER" id="PTHR47014">
    <property type="entry name" value="PLECKSTRIN HOMOLOGY DOMAIN-CONTAINING FAMILY S MEMBER 1"/>
    <property type="match status" value="1"/>
</dbReference>
<dbReference type="InterPro" id="IPR042986">
    <property type="entry name" value="PLEKHS1"/>
</dbReference>
<name>A0ABM1AKI0_MICOH</name>
<protein>
    <submittedName>
        <fullName evidence="3">Pleckstrin homology domain-containing family S member 1 isoform X2</fullName>
    </submittedName>
</protein>
<proteinExistence type="predicted"/>
<feature type="region of interest" description="Disordered" evidence="1">
    <location>
        <begin position="50"/>
        <end position="71"/>
    </location>
</feature>
<dbReference type="PANTHER" id="PTHR47014:SF1">
    <property type="entry name" value="PLECKSTRIN HOMOLOGY DOMAIN-CONTAINING FAMILY S MEMBER 1"/>
    <property type="match status" value="1"/>
</dbReference>
<evidence type="ECO:0000313" key="3">
    <source>
        <dbReference type="RefSeq" id="XP_013203592.1"/>
    </source>
</evidence>
<feature type="region of interest" description="Disordered" evidence="1">
    <location>
        <begin position="358"/>
        <end position="377"/>
    </location>
</feature>
<reference evidence="3" key="1">
    <citation type="submission" date="2025-08" db="UniProtKB">
        <authorList>
            <consortium name="RefSeq"/>
        </authorList>
    </citation>
    <scope>IDENTIFICATION</scope>
</reference>
<dbReference type="Proteomes" id="UP000694915">
    <property type="component" value="Chromosome 8"/>
</dbReference>
<keyword evidence="2" id="KW-1185">Reference proteome</keyword>
<accession>A0ABM1AKI0</accession>
<feature type="region of interest" description="Disordered" evidence="1">
    <location>
        <begin position="183"/>
        <end position="206"/>
    </location>
</feature>
<organism evidence="2 3">
    <name type="scientific">Microtus ochrogaster</name>
    <name type="common">Prairie vole</name>
    <dbReference type="NCBI Taxonomy" id="79684"/>
    <lineage>
        <taxon>Eukaryota</taxon>
        <taxon>Metazoa</taxon>
        <taxon>Chordata</taxon>
        <taxon>Craniata</taxon>
        <taxon>Vertebrata</taxon>
        <taxon>Euteleostomi</taxon>
        <taxon>Mammalia</taxon>
        <taxon>Eutheria</taxon>
        <taxon>Euarchontoglires</taxon>
        <taxon>Glires</taxon>
        <taxon>Rodentia</taxon>
        <taxon>Myomorpha</taxon>
        <taxon>Muroidea</taxon>
        <taxon>Cricetidae</taxon>
        <taxon>Arvicolinae</taxon>
        <taxon>Microtus</taxon>
    </lineage>
</organism>
<evidence type="ECO:0000313" key="2">
    <source>
        <dbReference type="Proteomes" id="UP000694915"/>
    </source>
</evidence>
<gene>
    <name evidence="3" type="primary">Plekhs1</name>
</gene>
<dbReference type="RefSeq" id="XP_013203592.1">
    <property type="nucleotide sequence ID" value="XM_013348138.2"/>
</dbReference>
<feature type="compositionally biased region" description="Basic and acidic residues" evidence="1">
    <location>
        <begin position="56"/>
        <end position="69"/>
    </location>
</feature>